<dbReference type="InParanoid" id="G9ENK7"/>
<proteinExistence type="predicted"/>
<keyword evidence="2" id="KW-1185">Reference proteome</keyword>
<dbReference type="STRING" id="658187.LDG_6831"/>
<organism evidence="1 2">
    <name type="scientific">Legionella drancourtii LLAP12</name>
    <dbReference type="NCBI Taxonomy" id="658187"/>
    <lineage>
        <taxon>Bacteria</taxon>
        <taxon>Pseudomonadati</taxon>
        <taxon>Pseudomonadota</taxon>
        <taxon>Gammaproteobacteria</taxon>
        <taxon>Legionellales</taxon>
        <taxon>Legionellaceae</taxon>
        <taxon>Legionella</taxon>
    </lineage>
</organism>
<reference evidence="1 2" key="1">
    <citation type="journal article" date="2011" name="BMC Genomics">
        <title>Insight into cross-talk between intra-amoebal pathogens.</title>
        <authorList>
            <person name="Gimenez G."/>
            <person name="Bertelli C."/>
            <person name="Moliner C."/>
            <person name="Robert C."/>
            <person name="Raoult D."/>
            <person name="Fournier P.E."/>
            <person name="Greub G."/>
        </authorList>
    </citation>
    <scope>NUCLEOTIDE SEQUENCE [LARGE SCALE GENOMIC DNA]</scope>
    <source>
        <strain evidence="1 2">LLAP12</strain>
    </source>
</reference>
<dbReference type="HOGENOM" id="CLU_2023805_0_0_6"/>
<name>G9ENK7_9GAMM</name>
<protein>
    <submittedName>
        <fullName evidence="1">Uncharacterized protein</fullName>
    </submittedName>
</protein>
<accession>G9ENK7</accession>
<dbReference type="AlphaFoldDB" id="G9ENK7"/>
<dbReference type="EMBL" id="JH413818">
    <property type="protein sequence ID" value="EHL31120.1"/>
    <property type="molecule type" value="Genomic_DNA"/>
</dbReference>
<dbReference type="Proteomes" id="UP000002770">
    <property type="component" value="Unassembled WGS sequence"/>
</dbReference>
<sequence>MLEEDEAVKQEALKLLVFTSSTLSIKAQALLSQMMAYLNLPEQELSIIPVQERDSLNNYKAKIEQQTPRAILVLGLERHQFVMDANLRCPVLNSIDPDYLITNPAEKGTVFKALHSLKQLVS</sequence>
<dbReference type="eggNOG" id="ENOG5031EMX">
    <property type="taxonomic scope" value="Bacteria"/>
</dbReference>
<gene>
    <name evidence="1" type="ORF">LDG_6831</name>
</gene>
<evidence type="ECO:0000313" key="2">
    <source>
        <dbReference type="Proteomes" id="UP000002770"/>
    </source>
</evidence>
<evidence type="ECO:0000313" key="1">
    <source>
        <dbReference type="EMBL" id="EHL31120.1"/>
    </source>
</evidence>